<reference evidence="11" key="1">
    <citation type="submission" date="2023-05" db="EMBL/GenBank/DDBJ databases">
        <title>Nepenthes gracilis genome sequencing.</title>
        <authorList>
            <person name="Fukushima K."/>
        </authorList>
    </citation>
    <scope>NUCLEOTIDE SEQUENCE</scope>
    <source>
        <strain evidence="11">SING2019-196</strain>
    </source>
</reference>
<dbReference type="GO" id="GO:0005634">
    <property type="term" value="C:nucleus"/>
    <property type="evidence" value="ECO:0007669"/>
    <property type="project" value="UniProtKB-SubCell"/>
</dbReference>
<feature type="compositionally biased region" description="Polar residues" evidence="9">
    <location>
        <begin position="480"/>
        <end position="490"/>
    </location>
</feature>
<evidence type="ECO:0000256" key="1">
    <source>
        <dbReference type="ARBA" id="ARBA00004123"/>
    </source>
</evidence>
<dbReference type="GO" id="GO:0003677">
    <property type="term" value="F:DNA binding"/>
    <property type="evidence" value="ECO:0007669"/>
    <property type="project" value="UniProtKB-UniRule"/>
</dbReference>
<feature type="domain" description="Homeobox" evidence="10">
    <location>
        <begin position="406"/>
        <end position="469"/>
    </location>
</feature>
<evidence type="ECO:0000313" key="12">
    <source>
        <dbReference type="Proteomes" id="UP001279734"/>
    </source>
</evidence>
<keyword evidence="7 8" id="KW-0539">Nucleus</keyword>
<dbReference type="PROSITE" id="PS50071">
    <property type="entry name" value="HOMEOBOX_2"/>
    <property type="match status" value="1"/>
</dbReference>
<dbReference type="SMART" id="SM00389">
    <property type="entry name" value="HOX"/>
    <property type="match status" value="1"/>
</dbReference>
<organism evidence="11 12">
    <name type="scientific">Nepenthes gracilis</name>
    <name type="common">Slender pitcher plant</name>
    <dbReference type="NCBI Taxonomy" id="150966"/>
    <lineage>
        <taxon>Eukaryota</taxon>
        <taxon>Viridiplantae</taxon>
        <taxon>Streptophyta</taxon>
        <taxon>Embryophyta</taxon>
        <taxon>Tracheophyta</taxon>
        <taxon>Spermatophyta</taxon>
        <taxon>Magnoliopsida</taxon>
        <taxon>eudicotyledons</taxon>
        <taxon>Gunneridae</taxon>
        <taxon>Pentapetalae</taxon>
        <taxon>Caryophyllales</taxon>
        <taxon>Nepenthaceae</taxon>
        <taxon>Nepenthes</taxon>
    </lineage>
</organism>
<evidence type="ECO:0000256" key="5">
    <source>
        <dbReference type="ARBA" id="ARBA00023155"/>
    </source>
</evidence>
<name>A0AAD3TCQ5_NEPGR</name>
<dbReference type="PANTHER" id="PTHR11850">
    <property type="entry name" value="HOMEOBOX PROTEIN TRANSCRIPTION FACTORS"/>
    <property type="match status" value="1"/>
</dbReference>
<evidence type="ECO:0000256" key="9">
    <source>
        <dbReference type="SAM" id="MobiDB-lite"/>
    </source>
</evidence>
<dbReference type="Pfam" id="PF05920">
    <property type="entry name" value="Homeobox_KN"/>
    <property type="match status" value="1"/>
</dbReference>
<dbReference type="Pfam" id="PF07526">
    <property type="entry name" value="POX"/>
    <property type="match status" value="1"/>
</dbReference>
<keyword evidence="3" id="KW-0805">Transcription regulation</keyword>
<feature type="region of interest" description="Disordered" evidence="9">
    <location>
        <begin position="274"/>
        <end position="302"/>
    </location>
</feature>
<comment type="similarity">
    <text evidence="2">Belongs to the TALE/BELL homeobox family.</text>
</comment>
<dbReference type="EMBL" id="BSYO01000031">
    <property type="protein sequence ID" value="GMH26524.1"/>
    <property type="molecule type" value="Genomic_DNA"/>
</dbReference>
<dbReference type="InterPro" id="IPR009057">
    <property type="entry name" value="Homeodomain-like_sf"/>
</dbReference>
<comment type="subcellular location">
    <subcellularLocation>
        <location evidence="1 8">Nucleus</location>
    </subcellularLocation>
</comment>
<keyword evidence="4 8" id="KW-0238">DNA-binding</keyword>
<evidence type="ECO:0000256" key="7">
    <source>
        <dbReference type="ARBA" id="ARBA00023242"/>
    </source>
</evidence>
<comment type="caution">
    <text evidence="11">The sequence shown here is derived from an EMBL/GenBank/DDBJ whole genome shotgun (WGS) entry which is preliminary data.</text>
</comment>
<keyword evidence="12" id="KW-1185">Reference proteome</keyword>
<feature type="region of interest" description="Disordered" evidence="9">
    <location>
        <begin position="480"/>
        <end position="531"/>
    </location>
</feature>
<evidence type="ECO:0000256" key="6">
    <source>
        <dbReference type="ARBA" id="ARBA00023163"/>
    </source>
</evidence>
<evidence type="ECO:0000256" key="4">
    <source>
        <dbReference type="ARBA" id="ARBA00023125"/>
    </source>
</evidence>
<dbReference type="GO" id="GO:0006355">
    <property type="term" value="P:regulation of DNA-templated transcription"/>
    <property type="evidence" value="ECO:0007669"/>
    <property type="project" value="InterPro"/>
</dbReference>
<gene>
    <name evidence="11" type="ORF">Nepgr_028367</name>
</gene>
<dbReference type="SUPFAM" id="SSF46689">
    <property type="entry name" value="Homeodomain-like"/>
    <property type="match status" value="1"/>
</dbReference>
<feature type="compositionally biased region" description="Polar residues" evidence="9">
    <location>
        <begin position="498"/>
        <end position="518"/>
    </location>
</feature>
<keyword evidence="6" id="KW-0804">Transcription</keyword>
<evidence type="ECO:0000256" key="8">
    <source>
        <dbReference type="PROSITE-ProRule" id="PRU00108"/>
    </source>
</evidence>
<keyword evidence="5 8" id="KW-0371">Homeobox</keyword>
<dbReference type="AlphaFoldDB" id="A0AAD3TCQ5"/>
<dbReference type="CDD" id="cd00086">
    <property type="entry name" value="homeodomain"/>
    <property type="match status" value="1"/>
</dbReference>
<evidence type="ECO:0000313" key="11">
    <source>
        <dbReference type="EMBL" id="GMH26524.1"/>
    </source>
</evidence>
<dbReference type="InterPro" id="IPR006563">
    <property type="entry name" value="POX_dom"/>
</dbReference>
<proteinExistence type="inferred from homology"/>
<evidence type="ECO:0000256" key="2">
    <source>
        <dbReference type="ARBA" id="ARBA00006454"/>
    </source>
</evidence>
<dbReference type="Gene3D" id="1.10.10.60">
    <property type="entry name" value="Homeodomain-like"/>
    <property type="match status" value="1"/>
</dbReference>
<dbReference type="InterPro" id="IPR050224">
    <property type="entry name" value="TALE_homeobox"/>
</dbReference>
<dbReference type="InterPro" id="IPR008422">
    <property type="entry name" value="KN_HD"/>
</dbReference>
<dbReference type="FunFam" id="1.10.10.60:FF:000117">
    <property type="entry name" value="BEL1-like homeodomain protein 9"/>
    <property type="match status" value="1"/>
</dbReference>
<dbReference type="Proteomes" id="UP001279734">
    <property type="component" value="Unassembled WGS sequence"/>
</dbReference>
<accession>A0AAD3TCQ5</accession>
<feature type="DNA-binding region" description="Homeobox" evidence="8">
    <location>
        <begin position="408"/>
        <end position="470"/>
    </location>
</feature>
<sequence>MAEGCEPYHVPQQSRRDKLRVFNIPLHNHNQSVDPNLQAGCTGLLPLYDPTLLPPDLLTCATNSAFHPPSLQLLSPFDAIKQNSSFTVKEEGVDLMGFVGGITTSTPPSLYNNMMQRQGSLAINPIPIPLATAISVHDIDSHPFFYAAQNIDFNGELELLHNNKTQLHHQSNPVAATGQGLSLSLSSQQSHNPSGNNLPLELNLQRYIGEAARCSVPLGPFTGYALILKGSRLLKPAQQLLEEICDVGHEIYAEKMVPDSSLLNPLSESLTDSAFPDDSVSCSDGESIKSDNKKSPKTQSADEMAAGQVYRRYKQYYQQVQTVIASFESVAGLSNAAPFTNLAFKTMSKHFKFLTNAITEQLQSMSKVPCNLSSRKDGNPRSSDGIDRGSIYAQRPLQNSGIIDHQPAWRPQRGLPERAVSVLRAWLFEHFLHPYPTDTDKVMLAKQTGLSRSQVSNWFINARVRLWKPMVEEIHTLETRQAQNASQSSGLDAHQANDHVSSSNPFKPSLPSTSTLENQDPPPFKDNLPGLPEVADRPINLPYGHISWHHWWKQWCFFDTGAPPPEQRERFAEALPDDHGPKIWPAEWW</sequence>
<evidence type="ECO:0000256" key="3">
    <source>
        <dbReference type="ARBA" id="ARBA00023015"/>
    </source>
</evidence>
<evidence type="ECO:0000259" key="10">
    <source>
        <dbReference type="PROSITE" id="PS50071"/>
    </source>
</evidence>
<dbReference type="SMART" id="SM00574">
    <property type="entry name" value="POX"/>
    <property type="match status" value="1"/>
</dbReference>
<dbReference type="InterPro" id="IPR001356">
    <property type="entry name" value="HD"/>
</dbReference>
<protein>
    <recommendedName>
        <fullName evidence="10">Homeobox domain-containing protein</fullName>
    </recommendedName>
</protein>